<dbReference type="InterPro" id="IPR011527">
    <property type="entry name" value="ABC1_TM_dom"/>
</dbReference>
<evidence type="ECO:0000259" key="6">
    <source>
        <dbReference type="PROSITE" id="PS50929"/>
    </source>
</evidence>
<keyword evidence="2 5" id="KW-0812">Transmembrane</keyword>
<feature type="non-terminal residue" evidence="7">
    <location>
        <position position="284"/>
    </location>
</feature>
<gene>
    <name evidence="7" type="ORF">F4148_01055</name>
</gene>
<evidence type="ECO:0000256" key="1">
    <source>
        <dbReference type="ARBA" id="ARBA00004651"/>
    </source>
</evidence>
<keyword evidence="7" id="KW-0547">Nucleotide-binding</keyword>
<evidence type="ECO:0000256" key="2">
    <source>
        <dbReference type="ARBA" id="ARBA00022692"/>
    </source>
</evidence>
<dbReference type="InterPro" id="IPR036640">
    <property type="entry name" value="ABC1_TM_sf"/>
</dbReference>
<comment type="caution">
    <text evidence="7">The sequence shown here is derived from an EMBL/GenBank/DDBJ whole genome shotgun (WGS) entry which is preliminary data.</text>
</comment>
<accession>A0A6B1FWF4</accession>
<dbReference type="SUPFAM" id="SSF90123">
    <property type="entry name" value="ABC transporter transmembrane region"/>
    <property type="match status" value="1"/>
</dbReference>
<organism evidence="7">
    <name type="scientific">Caldilineaceae bacterium SB0675_bin_29</name>
    <dbReference type="NCBI Taxonomy" id="2605266"/>
    <lineage>
        <taxon>Bacteria</taxon>
        <taxon>Bacillati</taxon>
        <taxon>Chloroflexota</taxon>
        <taxon>Caldilineae</taxon>
        <taxon>Caldilineales</taxon>
        <taxon>Caldilineaceae</taxon>
    </lineage>
</organism>
<name>A0A6B1FWF4_9CHLR</name>
<dbReference type="PANTHER" id="PTHR43394:SF1">
    <property type="entry name" value="ATP-BINDING CASSETTE SUB-FAMILY B MEMBER 10, MITOCHONDRIAL"/>
    <property type="match status" value="1"/>
</dbReference>
<dbReference type="InterPro" id="IPR039421">
    <property type="entry name" value="Type_1_exporter"/>
</dbReference>
<dbReference type="Gene3D" id="1.20.1560.10">
    <property type="entry name" value="ABC transporter type 1, transmembrane domain"/>
    <property type="match status" value="1"/>
</dbReference>
<feature type="transmembrane region" description="Helical" evidence="5">
    <location>
        <begin position="176"/>
        <end position="197"/>
    </location>
</feature>
<evidence type="ECO:0000256" key="5">
    <source>
        <dbReference type="SAM" id="Phobius"/>
    </source>
</evidence>
<protein>
    <submittedName>
        <fullName evidence="7">ABC transporter ATP-binding protein</fullName>
    </submittedName>
</protein>
<keyword evidence="7" id="KW-0067">ATP-binding</keyword>
<feature type="domain" description="ABC transmembrane type-1" evidence="6">
    <location>
        <begin position="177"/>
        <end position="284"/>
    </location>
</feature>
<dbReference type="PROSITE" id="PS50929">
    <property type="entry name" value="ABC_TM1F"/>
    <property type="match status" value="1"/>
</dbReference>
<evidence type="ECO:0000256" key="4">
    <source>
        <dbReference type="ARBA" id="ARBA00023136"/>
    </source>
</evidence>
<dbReference type="PANTHER" id="PTHR43394">
    <property type="entry name" value="ATP-DEPENDENT PERMEASE MDL1, MITOCHONDRIAL"/>
    <property type="match status" value="1"/>
</dbReference>
<feature type="transmembrane region" description="Helical" evidence="5">
    <location>
        <begin position="213"/>
        <end position="230"/>
    </location>
</feature>
<reference evidence="7" key="1">
    <citation type="submission" date="2019-09" db="EMBL/GenBank/DDBJ databases">
        <title>Characterisation of the sponge microbiome using genome-centric metagenomics.</title>
        <authorList>
            <person name="Engelberts J.P."/>
            <person name="Robbins S.J."/>
            <person name="De Goeij J.M."/>
            <person name="Aranda M."/>
            <person name="Bell S.C."/>
            <person name="Webster N.S."/>
        </authorList>
    </citation>
    <scope>NUCLEOTIDE SEQUENCE</scope>
    <source>
        <strain evidence="7">SB0675_bin_29</strain>
    </source>
</reference>
<dbReference type="AlphaFoldDB" id="A0A6B1FWF4"/>
<dbReference type="GO" id="GO:0005524">
    <property type="term" value="F:ATP binding"/>
    <property type="evidence" value="ECO:0007669"/>
    <property type="project" value="UniProtKB-KW"/>
</dbReference>
<proteinExistence type="predicted"/>
<evidence type="ECO:0000256" key="3">
    <source>
        <dbReference type="ARBA" id="ARBA00022989"/>
    </source>
</evidence>
<dbReference type="EMBL" id="VYDA01000035">
    <property type="protein sequence ID" value="MYH60401.1"/>
    <property type="molecule type" value="Genomic_DNA"/>
</dbReference>
<keyword evidence="3 5" id="KW-1133">Transmembrane helix</keyword>
<evidence type="ECO:0000313" key="7">
    <source>
        <dbReference type="EMBL" id="MYH60401.1"/>
    </source>
</evidence>
<dbReference type="GO" id="GO:0015421">
    <property type="term" value="F:ABC-type oligopeptide transporter activity"/>
    <property type="evidence" value="ECO:0007669"/>
    <property type="project" value="TreeGrafter"/>
</dbReference>
<comment type="subcellular location">
    <subcellularLocation>
        <location evidence="1">Cell membrane</location>
        <topology evidence="1">Multi-pass membrane protein</topology>
    </subcellularLocation>
</comment>
<dbReference type="Pfam" id="PF00664">
    <property type="entry name" value="ABC_membrane"/>
    <property type="match status" value="1"/>
</dbReference>
<dbReference type="GO" id="GO:0005886">
    <property type="term" value="C:plasma membrane"/>
    <property type="evidence" value="ECO:0007669"/>
    <property type="project" value="UniProtKB-SubCell"/>
</dbReference>
<keyword evidence="4 5" id="KW-0472">Membrane</keyword>
<sequence length="284" mass="32066">MAAASSKGAATMNCWPQVGSTAASMICNCATRRSSQRWTHSCVNMPRRDMKARTAPMSGQRYLQAPWKKGETEMSNSNGNGTVAHSYRENGHAYSPQSETGMVTEKLPRQRDVFGREQGVRVIPDSSLSAVEQERLRRERKIQDLLPDEEEAQEKTYDSRLVKRLMVYVAVYKREFFISLLLIVATSVLSVGTPWIIQRAIDEGIRAGNLNTLRFWTFLFLAAIALEWVTSRARLTVMAYAGTRIVTDIRSQLFRHLHTQSKGVFNDYSVGRLNSRLITEVGVL</sequence>